<dbReference type="RefSeq" id="WP_117543430.1">
    <property type="nucleotide sequence ID" value="NZ_JBKUNB010000013.1"/>
</dbReference>
<dbReference type="PANTHER" id="PTHR46017:SF2">
    <property type="entry name" value="MANNOSYLGLYCERATE HYDROLASE"/>
    <property type="match status" value="1"/>
</dbReference>
<evidence type="ECO:0000256" key="2">
    <source>
        <dbReference type="ARBA" id="ARBA00022723"/>
    </source>
</evidence>
<dbReference type="GO" id="GO:0009313">
    <property type="term" value="P:oligosaccharide catabolic process"/>
    <property type="evidence" value="ECO:0007669"/>
    <property type="project" value="TreeGrafter"/>
</dbReference>
<dbReference type="Gene3D" id="2.70.98.30">
    <property type="entry name" value="Golgi alpha-mannosidase II, domain 4"/>
    <property type="match status" value="1"/>
</dbReference>
<dbReference type="Gene3D" id="2.60.40.2220">
    <property type="match status" value="1"/>
</dbReference>
<gene>
    <name evidence="6" type="ORF">DXC51_01470</name>
</gene>
<reference evidence="6" key="1">
    <citation type="submission" date="2018-08" db="EMBL/GenBank/DDBJ databases">
        <title>A genome reference for cultivated species of the human gut microbiota.</title>
        <authorList>
            <person name="Zou Y."/>
            <person name="Xue W."/>
            <person name="Luo G."/>
        </authorList>
    </citation>
    <scope>NUCLEOTIDE SEQUENCE [LARGE SCALE GENOMIC DNA]</scope>
    <source>
        <strain evidence="6">TF05-5AC</strain>
    </source>
</reference>
<evidence type="ECO:0000313" key="6">
    <source>
        <dbReference type="EMBL" id="RGE65026.1"/>
    </source>
</evidence>
<dbReference type="Gene3D" id="3.20.110.10">
    <property type="entry name" value="Glycoside hydrolase 38, N terminal domain"/>
    <property type="match status" value="1"/>
</dbReference>
<dbReference type="InterPro" id="IPR028995">
    <property type="entry name" value="Glyco_hydro_57/38_cen_sf"/>
</dbReference>
<evidence type="ECO:0000256" key="4">
    <source>
        <dbReference type="ARBA" id="ARBA00023295"/>
    </source>
</evidence>
<comment type="caution">
    <text evidence="6">The sequence shown here is derived from an EMBL/GenBank/DDBJ whole genome shotgun (WGS) entry which is preliminary data.</text>
</comment>
<protein>
    <submittedName>
        <fullName evidence="6">Alpha-mannosidase</fullName>
    </submittedName>
</protein>
<dbReference type="Pfam" id="PF01074">
    <property type="entry name" value="Glyco_hydro_38N"/>
    <property type="match status" value="1"/>
</dbReference>
<dbReference type="InterPro" id="IPR041509">
    <property type="entry name" value="GH38_beta-1"/>
</dbReference>
<dbReference type="InterPro" id="IPR015341">
    <property type="entry name" value="Glyco_hydro_38_cen"/>
</dbReference>
<sequence length="910" mass="103491">MKKQAHVISHSHWDREWYLPYEKHHMLEVEFMDKLLDTLERDPEFKSFHLDGQTIMLDDYLQVRPERRELVERLVKEKRLYIGPWYILQDEWLTGSESNLRNLETGMREAKGYGNVSRVGYFPDSFGNMGQAPQILLDAGIDCAAFGRGVKPTGFNNEVSDGADFASRYSEMFWESPDGSRILGVLFANWYSNGIEIPTDPGEAAKYWEKKLADAMKFASTDHLLFMNGCDHQPVQTDLTDALKTAAKLYPDIDFVHSDFTEYMECLKQELKEDLAVIRGELRSQETDGWYTLANTASSRIYLKQMNARCEALFTRAAEPLAAMAHDRGMEYPHHLFDYGWKTLMQNHPHDSICGCSVDEVHREMTARFEKAEQVALHIIEECLAYFSAHVDTGKYAAGEGAVPFLVINPTGFYKSEVTQLKLIVKKYPFQGSSVAACLEQARQEQLPEYRIVDSEGHEVMGSVEILPYAFGYDLPKDRFRNAYFGRSVKVTLETERQEPFSVKSYCLVPVTEKAAEKKTVKTESLFTSEYVMENEWLSCRINENGTVDITHKPSGRIYREAVMLEDTRDIGNEYIYFKPVGEAPILSRDARAALARTEDKPYRAAVQARVTMEIPVSADGRLQQEIHDLVEFRHRKAGSSTQTLPMTITVTYILERAGKGLKVEVDFDNQALDHRLRVLVGTGLDTPWHYADSIFEVAKRSNSVSGNWENPCNAQHQQLFVNVHEDQAGMTVANHGLNEYEILPEDNTIALTLHRGVREMGDWGEFLTPQAQCLGKQHKEFALYPHGAGEDLMRSYEEAYAYSSSLWGVKSEMQDASIPDGFTFLKYSTDTLLCTALKVQEETGDVIFRGFNASETEGELALETDRRIYRSNVLGEKKEYMEPGKLSVRGYGIFTAGLEKKDGRSNTPL</sequence>
<dbReference type="InterPro" id="IPR027291">
    <property type="entry name" value="Glyco_hydro_38_N_sf"/>
</dbReference>
<dbReference type="CDD" id="cd10814">
    <property type="entry name" value="GH38N_AMII_SpGH38_like"/>
    <property type="match status" value="1"/>
</dbReference>
<dbReference type="SUPFAM" id="SSF88688">
    <property type="entry name" value="Families 57/38 glycoside transferase middle domain"/>
    <property type="match status" value="1"/>
</dbReference>
<dbReference type="Pfam" id="PF17677">
    <property type="entry name" value="Glyco_hydro38C2"/>
    <property type="match status" value="1"/>
</dbReference>
<dbReference type="Gene3D" id="1.20.1270.50">
    <property type="entry name" value="Glycoside hydrolase family 38, central domain"/>
    <property type="match status" value="1"/>
</dbReference>
<keyword evidence="2" id="KW-0479">Metal-binding</keyword>
<feature type="domain" description="Glycoside hydrolase family 38 central" evidence="5">
    <location>
        <begin position="296"/>
        <end position="369"/>
    </location>
</feature>
<dbReference type="AlphaFoldDB" id="A0A3E3IDA5"/>
<dbReference type="GeneID" id="97985584"/>
<evidence type="ECO:0000259" key="5">
    <source>
        <dbReference type="SMART" id="SM00872"/>
    </source>
</evidence>
<keyword evidence="4" id="KW-0326">Glycosidase</keyword>
<dbReference type="InterPro" id="IPR011330">
    <property type="entry name" value="Glyco_hydro/deAcase_b/a-brl"/>
</dbReference>
<dbReference type="InterPro" id="IPR037094">
    <property type="entry name" value="Glyco_hydro_38_cen_sf"/>
</dbReference>
<dbReference type="GO" id="GO:0030246">
    <property type="term" value="F:carbohydrate binding"/>
    <property type="evidence" value="ECO:0007669"/>
    <property type="project" value="InterPro"/>
</dbReference>
<keyword evidence="3" id="KW-0378">Hydrolase</keyword>
<dbReference type="GO" id="GO:0004559">
    <property type="term" value="F:alpha-mannosidase activity"/>
    <property type="evidence" value="ECO:0007669"/>
    <property type="project" value="InterPro"/>
</dbReference>
<dbReference type="GO" id="GO:0006013">
    <property type="term" value="P:mannose metabolic process"/>
    <property type="evidence" value="ECO:0007669"/>
    <property type="project" value="InterPro"/>
</dbReference>
<dbReference type="SMART" id="SM00872">
    <property type="entry name" value="Alpha-mann_mid"/>
    <property type="match status" value="1"/>
</dbReference>
<dbReference type="GO" id="GO:0046872">
    <property type="term" value="F:metal ion binding"/>
    <property type="evidence" value="ECO:0007669"/>
    <property type="project" value="UniProtKB-KW"/>
</dbReference>
<dbReference type="Pfam" id="PF18438">
    <property type="entry name" value="Glyco_hydro_38"/>
    <property type="match status" value="1"/>
</dbReference>
<proteinExistence type="inferred from homology"/>
<dbReference type="SUPFAM" id="SSF74650">
    <property type="entry name" value="Galactose mutarotase-like"/>
    <property type="match status" value="1"/>
</dbReference>
<dbReference type="InterPro" id="IPR011682">
    <property type="entry name" value="Glyco_hydro_38_C"/>
</dbReference>
<dbReference type="Proteomes" id="UP000260812">
    <property type="component" value="Unassembled WGS sequence"/>
</dbReference>
<dbReference type="InterPro" id="IPR041147">
    <property type="entry name" value="GH38_C"/>
</dbReference>
<evidence type="ECO:0000313" key="7">
    <source>
        <dbReference type="Proteomes" id="UP000260812"/>
    </source>
</evidence>
<dbReference type="SUPFAM" id="SSF88713">
    <property type="entry name" value="Glycoside hydrolase/deacetylase"/>
    <property type="match status" value="1"/>
</dbReference>
<dbReference type="Pfam" id="PF07748">
    <property type="entry name" value="Glyco_hydro_38C"/>
    <property type="match status" value="1"/>
</dbReference>
<evidence type="ECO:0000256" key="1">
    <source>
        <dbReference type="ARBA" id="ARBA00009792"/>
    </source>
</evidence>
<dbReference type="PANTHER" id="PTHR46017">
    <property type="entry name" value="ALPHA-MANNOSIDASE 2C1"/>
    <property type="match status" value="1"/>
</dbReference>
<comment type="similarity">
    <text evidence="1">Belongs to the glycosyl hydrolase 38 family.</text>
</comment>
<accession>A0A3E3IDA5</accession>
<dbReference type="EMBL" id="QVLV01000001">
    <property type="protein sequence ID" value="RGE65026.1"/>
    <property type="molecule type" value="Genomic_DNA"/>
</dbReference>
<dbReference type="Gene3D" id="2.60.40.2210">
    <property type="match status" value="1"/>
</dbReference>
<dbReference type="InterPro" id="IPR011013">
    <property type="entry name" value="Gal_mutarotase_sf_dom"/>
</dbReference>
<name>A0A3E3IDA5_9FIRM</name>
<evidence type="ECO:0000256" key="3">
    <source>
        <dbReference type="ARBA" id="ARBA00022801"/>
    </source>
</evidence>
<dbReference type="InterPro" id="IPR000602">
    <property type="entry name" value="Glyco_hydro_38_N"/>
</dbReference>
<keyword evidence="7" id="KW-1185">Reference proteome</keyword>
<dbReference type="Pfam" id="PF09261">
    <property type="entry name" value="Alpha-mann_mid"/>
    <property type="match status" value="1"/>
</dbReference>
<organism evidence="6 7">
    <name type="scientific">Eisenbergiella massiliensis</name>
    <dbReference type="NCBI Taxonomy" id="1720294"/>
    <lineage>
        <taxon>Bacteria</taxon>
        <taxon>Bacillati</taxon>
        <taxon>Bacillota</taxon>
        <taxon>Clostridia</taxon>
        <taxon>Lachnospirales</taxon>
        <taxon>Lachnospiraceae</taxon>
        <taxon>Eisenbergiella</taxon>
    </lineage>
</organism>